<dbReference type="EMBL" id="AGRW01000020">
    <property type="protein sequence ID" value="EIC03155.1"/>
    <property type="molecule type" value="Genomic_DNA"/>
</dbReference>
<dbReference type="InterPro" id="IPR017853">
    <property type="entry name" value="GH"/>
</dbReference>
<evidence type="ECO:0000259" key="6">
    <source>
        <dbReference type="Pfam" id="PF13802"/>
    </source>
</evidence>
<keyword evidence="2 4" id="KW-0378">Hydrolase</keyword>
<dbReference type="InterPro" id="IPR030458">
    <property type="entry name" value="Glyco_hydro_31_AS"/>
</dbReference>
<sequence>MNIIPHMIKRYEFGQPVVDTGAVVMDVAPSIGEMPFGVVESRSPLKFKCGLSRGEMVFGLGENVRGINKRGFRYVSWCSDHACAGENDSSLYGAHNFLIISGSARTVGLFFDTPSRVEFDVGWTRGDELVVSCDEDGIDVYVITSEEKRKECALKDIVRQFRRMVGRSYIPPLWAFGFQQSRWGYKTEADVRAVVENYRSRSLPLDSVCLDIDYMEGFRDFTVSKERFPEFAALNKSLAEEGIHLVPIIDAGVKAEDGFGIYDEGRAGGFFCTTPGGDVFKAGVWPGLSAFTDFMREDARAWFGSKYKALVDCGVEGFWNDMNEPSLFYTDDGLKAAFRKIDDFRGRELDIDSFFDFTSVGGSMSCRLEDYRNMIHEVVGPDGSKKSVPHARIHNIYGAMMTRASGEGLSAILPGKRTLLYSRSSCIGAHRYGGIWMGDNCSKWGDIELEMRMLPSLNMCGFMYTGADIGGFGDSSSRDLVLRWLALGVFVPLMRNHSAWNTRMQECYAFDGGTEDFRSVLSLRYALIPYIYSEFVKACDSGDMMFRPLCFDYPEDEIARSIEDELIVGNEVLIAPVCRQNAGGRLVYLPEDMTQVVWKDCRASESHVGKGVHYIDVPEDTVVFFIKRGKSVPICGTIAQSTDKIDYGSLVRLGDDVPYSLYRDDGFTTDIDVAANTVELWA</sequence>
<protein>
    <submittedName>
        <fullName evidence="8">Alpha-glucosidase</fullName>
        <ecNumber evidence="8">3.2.1.20</ecNumber>
    </submittedName>
</protein>
<gene>
    <name evidence="8" type="ORF">TresaDRAFT_2771</name>
</gene>
<feature type="domain" description="Glycoside hydrolase family 31 N-terminal" evidence="6">
    <location>
        <begin position="49"/>
        <end position="120"/>
    </location>
</feature>
<feature type="domain" description="Glycosyl hydrolase family 31 C-terminal" evidence="7">
    <location>
        <begin position="542"/>
        <end position="630"/>
    </location>
</feature>
<keyword evidence="9" id="KW-1185">Reference proteome</keyword>
<reference evidence="8 9" key="1">
    <citation type="submission" date="2011-09" db="EMBL/GenBank/DDBJ databases">
        <title>The draft genome of Treponema saccharophilum DSM 2985.</title>
        <authorList>
            <consortium name="US DOE Joint Genome Institute (JGI-PGF)"/>
            <person name="Lucas S."/>
            <person name="Copeland A."/>
            <person name="Lapidus A."/>
            <person name="Glavina del Rio T."/>
            <person name="Dalin E."/>
            <person name="Tice H."/>
            <person name="Bruce D."/>
            <person name="Goodwin L."/>
            <person name="Pitluck S."/>
            <person name="Peters L."/>
            <person name="Kyrpides N."/>
            <person name="Mavromatis K."/>
            <person name="Ivanova N."/>
            <person name="Markowitz V."/>
            <person name="Cheng J.-F."/>
            <person name="Hugenholtz P."/>
            <person name="Woyke T."/>
            <person name="Wu D."/>
            <person name="Gronow S."/>
            <person name="Wellnitz S."/>
            <person name="Brambilla E."/>
            <person name="Klenk H.-P."/>
            <person name="Eisen J.A."/>
        </authorList>
    </citation>
    <scope>NUCLEOTIDE SEQUENCE [LARGE SCALE GENOMIC DNA]</scope>
    <source>
        <strain evidence="8 9">DSM 2985</strain>
    </source>
</reference>
<dbReference type="SUPFAM" id="SSF51445">
    <property type="entry name" value="(Trans)glycosidases"/>
    <property type="match status" value="1"/>
</dbReference>
<dbReference type="InterPro" id="IPR011013">
    <property type="entry name" value="Gal_mutarotase_sf_dom"/>
</dbReference>
<evidence type="ECO:0000313" key="9">
    <source>
        <dbReference type="Proteomes" id="UP000003571"/>
    </source>
</evidence>
<dbReference type="Proteomes" id="UP000003571">
    <property type="component" value="Unassembled WGS sequence"/>
</dbReference>
<dbReference type="eggNOG" id="COG1501">
    <property type="taxonomic scope" value="Bacteria"/>
</dbReference>
<dbReference type="AlphaFoldDB" id="H7EGZ7"/>
<evidence type="ECO:0000259" key="5">
    <source>
        <dbReference type="Pfam" id="PF01055"/>
    </source>
</evidence>
<accession>H7EGZ7</accession>
<evidence type="ECO:0000259" key="7">
    <source>
        <dbReference type="Pfam" id="PF21365"/>
    </source>
</evidence>
<comment type="caution">
    <text evidence="8">The sequence shown here is derived from an EMBL/GenBank/DDBJ whole genome shotgun (WGS) entry which is preliminary data.</text>
</comment>
<dbReference type="Gene3D" id="2.60.40.1760">
    <property type="entry name" value="glycosyl hydrolase (family 31)"/>
    <property type="match status" value="1"/>
</dbReference>
<dbReference type="PANTHER" id="PTHR22762">
    <property type="entry name" value="ALPHA-GLUCOSIDASE"/>
    <property type="match status" value="1"/>
</dbReference>
<dbReference type="Pfam" id="PF13802">
    <property type="entry name" value="Gal_mutarotas_2"/>
    <property type="match status" value="1"/>
</dbReference>
<dbReference type="SUPFAM" id="SSF74650">
    <property type="entry name" value="Galactose mutarotase-like"/>
    <property type="match status" value="1"/>
</dbReference>
<dbReference type="PROSITE" id="PS00129">
    <property type="entry name" value="GLYCOSYL_HYDROL_F31_1"/>
    <property type="match status" value="1"/>
</dbReference>
<name>H7EGZ7_9SPIR</name>
<evidence type="ECO:0000256" key="2">
    <source>
        <dbReference type="ARBA" id="ARBA00022801"/>
    </source>
</evidence>
<dbReference type="InterPro" id="IPR025887">
    <property type="entry name" value="Glyco_hydro_31_N_dom"/>
</dbReference>
<dbReference type="CDD" id="cd06604">
    <property type="entry name" value="GH31_glucosidase_II_MalA"/>
    <property type="match status" value="1"/>
</dbReference>
<organism evidence="8 9">
    <name type="scientific">Treponema saccharophilum DSM 2985</name>
    <dbReference type="NCBI Taxonomy" id="907348"/>
    <lineage>
        <taxon>Bacteria</taxon>
        <taxon>Pseudomonadati</taxon>
        <taxon>Spirochaetota</taxon>
        <taxon>Spirochaetia</taxon>
        <taxon>Spirochaetales</taxon>
        <taxon>Treponemataceae</taxon>
        <taxon>Treponema</taxon>
    </lineage>
</organism>
<dbReference type="InterPro" id="IPR000322">
    <property type="entry name" value="Glyco_hydro_31_TIM"/>
</dbReference>
<evidence type="ECO:0000256" key="1">
    <source>
        <dbReference type="ARBA" id="ARBA00007806"/>
    </source>
</evidence>
<dbReference type="GO" id="GO:0005975">
    <property type="term" value="P:carbohydrate metabolic process"/>
    <property type="evidence" value="ECO:0007669"/>
    <property type="project" value="InterPro"/>
</dbReference>
<dbReference type="InterPro" id="IPR048395">
    <property type="entry name" value="Glyco_hydro_31_C"/>
</dbReference>
<dbReference type="Gene3D" id="2.60.40.4040">
    <property type="match status" value="1"/>
</dbReference>
<dbReference type="SUPFAM" id="SSF51011">
    <property type="entry name" value="Glycosyl hydrolase domain"/>
    <property type="match status" value="1"/>
</dbReference>
<dbReference type="GO" id="GO:0004558">
    <property type="term" value="F:alpha-1,4-glucosidase activity"/>
    <property type="evidence" value="ECO:0007669"/>
    <property type="project" value="UniProtKB-EC"/>
</dbReference>
<evidence type="ECO:0000256" key="3">
    <source>
        <dbReference type="ARBA" id="ARBA00023295"/>
    </source>
</evidence>
<evidence type="ECO:0000313" key="8">
    <source>
        <dbReference type="EMBL" id="EIC03155.1"/>
    </source>
</evidence>
<proteinExistence type="inferred from homology"/>
<dbReference type="PATRIC" id="fig|907348.3.peg.54"/>
<evidence type="ECO:0000256" key="4">
    <source>
        <dbReference type="RuleBase" id="RU361185"/>
    </source>
</evidence>
<dbReference type="STRING" id="907348.TresaDRAFT_2771"/>
<feature type="domain" description="Glycoside hydrolase family 31 TIM barrel" evidence="5">
    <location>
        <begin position="169"/>
        <end position="533"/>
    </location>
</feature>
<dbReference type="PANTHER" id="PTHR22762:SF120">
    <property type="entry name" value="HETEROGLYCAN GLUCOSIDASE 1"/>
    <property type="match status" value="1"/>
</dbReference>
<keyword evidence="3 4" id="KW-0326">Glycosidase</keyword>
<dbReference type="GO" id="GO:0030246">
    <property type="term" value="F:carbohydrate binding"/>
    <property type="evidence" value="ECO:0007669"/>
    <property type="project" value="InterPro"/>
</dbReference>
<dbReference type="Pfam" id="PF01055">
    <property type="entry name" value="Glyco_hydro_31_2nd"/>
    <property type="match status" value="1"/>
</dbReference>
<dbReference type="Gene3D" id="3.20.20.80">
    <property type="entry name" value="Glycosidases"/>
    <property type="match status" value="1"/>
</dbReference>
<dbReference type="CDD" id="cd14752">
    <property type="entry name" value="GH31_N"/>
    <property type="match status" value="1"/>
</dbReference>
<dbReference type="EC" id="3.2.1.20" evidence="8"/>
<dbReference type="Pfam" id="PF21365">
    <property type="entry name" value="Glyco_hydro_31_3rd"/>
    <property type="match status" value="1"/>
</dbReference>
<comment type="similarity">
    <text evidence="1 4">Belongs to the glycosyl hydrolase 31 family.</text>
</comment>